<dbReference type="EMBL" id="JBANRG010000013">
    <property type="protein sequence ID" value="KAK7461263.1"/>
    <property type="molecule type" value="Genomic_DNA"/>
</dbReference>
<dbReference type="PANTHER" id="PTHR43205">
    <property type="entry name" value="PROSTAGLANDIN REDUCTASE"/>
    <property type="match status" value="1"/>
</dbReference>
<evidence type="ECO:0000256" key="1">
    <source>
        <dbReference type="ARBA" id="ARBA00023002"/>
    </source>
</evidence>
<dbReference type="PANTHER" id="PTHR43205:SF7">
    <property type="entry name" value="PROSTAGLANDIN REDUCTASE 1"/>
    <property type="match status" value="1"/>
</dbReference>
<dbReference type="InterPro" id="IPR036291">
    <property type="entry name" value="NAD(P)-bd_dom_sf"/>
</dbReference>
<evidence type="ECO:0000259" key="3">
    <source>
        <dbReference type="Pfam" id="PF16884"/>
    </source>
</evidence>
<dbReference type="SUPFAM" id="SSF51735">
    <property type="entry name" value="NAD(P)-binding Rossmann-fold domains"/>
    <property type="match status" value="1"/>
</dbReference>
<feature type="domain" description="Oxidoreductase N-terminal" evidence="3">
    <location>
        <begin position="21"/>
        <end position="125"/>
    </location>
</feature>
<comment type="caution">
    <text evidence="4">The sequence shown here is derived from an EMBL/GenBank/DDBJ whole genome shotgun (WGS) entry which is preliminary data.</text>
</comment>
<keyword evidence="5" id="KW-1185">Reference proteome</keyword>
<accession>A0ABR1JKN5</accession>
<dbReference type="InterPro" id="IPR045010">
    <property type="entry name" value="MDR_fam"/>
</dbReference>
<dbReference type="Pfam" id="PF16884">
    <property type="entry name" value="ADH_N_2"/>
    <property type="match status" value="1"/>
</dbReference>
<evidence type="ECO:0000313" key="5">
    <source>
        <dbReference type="Proteomes" id="UP001498398"/>
    </source>
</evidence>
<evidence type="ECO:0000313" key="4">
    <source>
        <dbReference type="EMBL" id="KAK7461263.1"/>
    </source>
</evidence>
<dbReference type="InterPro" id="IPR011032">
    <property type="entry name" value="GroES-like_sf"/>
</dbReference>
<organism evidence="4 5">
    <name type="scientific">Marasmiellus scandens</name>
    <dbReference type="NCBI Taxonomy" id="2682957"/>
    <lineage>
        <taxon>Eukaryota</taxon>
        <taxon>Fungi</taxon>
        <taxon>Dikarya</taxon>
        <taxon>Basidiomycota</taxon>
        <taxon>Agaricomycotina</taxon>
        <taxon>Agaricomycetes</taxon>
        <taxon>Agaricomycetidae</taxon>
        <taxon>Agaricales</taxon>
        <taxon>Marasmiineae</taxon>
        <taxon>Omphalotaceae</taxon>
        <taxon>Marasmiellus</taxon>
    </lineage>
</organism>
<sequence length="355" mass="38930">MSSFDTPFRIVMGPIRNAQLIYKEIPTGYPEPGKTFTYDTNRTIDLNTVPLNGGVLVKVLYLSVDPYMRDLMRDPSIASYAPAYTIGKPVSCYGIGKVIRSENQTFNAGDYVHAPSLEYAEYSIQEVTPYMEKFEPLPGLPLSVYVGALGMPGRTAYFAWNEYSKAKEGETLFISGAGGSVGTFVIQLAKLDGLKVIASAGTAEKVALAKSVGADIAFNYKNVDINEVLQTEGPVDVYWDNVGGPTLDAALGNANYHARFIECGMISGYNNSDGIHLRNIWEVVSRSISINGFLHINLAPKWRKEFDEVVPKKLLCGDIKWKEDLIEGLESSGEAILEVQTGKNYGKKVIHVAES</sequence>
<dbReference type="Proteomes" id="UP001498398">
    <property type="component" value="Unassembled WGS sequence"/>
</dbReference>
<dbReference type="Pfam" id="PF00107">
    <property type="entry name" value="ADH_zinc_N"/>
    <property type="match status" value="1"/>
</dbReference>
<gene>
    <name evidence="4" type="ORF">VKT23_008438</name>
</gene>
<dbReference type="InterPro" id="IPR013149">
    <property type="entry name" value="ADH-like_C"/>
</dbReference>
<name>A0ABR1JKN5_9AGAR</name>
<reference evidence="4 5" key="1">
    <citation type="submission" date="2024-01" db="EMBL/GenBank/DDBJ databases">
        <title>A draft genome for the cacao thread blight pathogen Marasmiellus scandens.</title>
        <authorList>
            <person name="Baruah I.K."/>
            <person name="Leung J."/>
            <person name="Bukari Y."/>
            <person name="Amoako-Attah I."/>
            <person name="Meinhardt L.W."/>
            <person name="Bailey B.A."/>
            <person name="Cohen S.P."/>
        </authorList>
    </citation>
    <scope>NUCLEOTIDE SEQUENCE [LARGE SCALE GENOMIC DNA]</scope>
    <source>
        <strain evidence="4 5">GH-19</strain>
    </source>
</reference>
<evidence type="ECO:0000259" key="2">
    <source>
        <dbReference type="Pfam" id="PF00107"/>
    </source>
</evidence>
<dbReference type="Gene3D" id="3.40.50.720">
    <property type="entry name" value="NAD(P)-binding Rossmann-like Domain"/>
    <property type="match status" value="1"/>
</dbReference>
<dbReference type="CDD" id="cd05288">
    <property type="entry name" value="PGDH"/>
    <property type="match status" value="1"/>
</dbReference>
<dbReference type="InterPro" id="IPR041694">
    <property type="entry name" value="ADH_N_2"/>
</dbReference>
<dbReference type="Gene3D" id="3.90.180.10">
    <property type="entry name" value="Medium-chain alcohol dehydrogenases, catalytic domain"/>
    <property type="match status" value="1"/>
</dbReference>
<proteinExistence type="predicted"/>
<feature type="domain" description="Alcohol dehydrogenase-like C-terminal" evidence="2">
    <location>
        <begin position="181"/>
        <end position="304"/>
    </location>
</feature>
<dbReference type="SUPFAM" id="SSF50129">
    <property type="entry name" value="GroES-like"/>
    <property type="match status" value="1"/>
</dbReference>
<protein>
    <submittedName>
        <fullName evidence="4">Uncharacterized protein</fullName>
    </submittedName>
</protein>
<keyword evidence="1" id="KW-0560">Oxidoreductase</keyword>